<dbReference type="SUPFAM" id="SSF50952">
    <property type="entry name" value="Soluble quinoprotein glucose dehydrogenase"/>
    <property type="match status" value="1"/>
</dbReference>
<dbReference type="PANTHER" id="PTHR19328:SF75">
    <property type="entry name" value="ALDOSE SUGAR DEHYDROGENASE YLII"/>
    <property type="match status" value="1"/>
</dbReference>
<proteinExistence type="predicted"/>
<dbReference type="InterPro" id="IPR010502">
    <property type="entry name" value="Carb-bd_dom_fam9"/>
</dbReference>
<dbReference type="Proteomes" id="UP000324974">
    <property type="component" value="Chromosome"/>
</dbReference>
<evidence type="ECO:0000313" key="4">
    <source>
        <dbReference type="EMBL" id="QEL13660.1"/>
    </source>
</evidence>
<dbReference type="GO" id="GO:0004553">
    <property type="term" value="F:hydrolase activity, hydrolyzing O-glycosyl compounds"/>
    <property type="evidence" value="ECO:0007669"/>
    <property type="project" value="InterPro"/>
</dbReference>
<dbReference type="OrthoDB" id="9770043at2"/>
<dbReference type="Pfam" id="PF07995">
    <property type="entry name" value="GSDH"/>
    <property type="match status" value="1"/>
</dbReference>
<dbReference type="Gene3D" id="2.120.10.30">
    <property type="entry name" value="TolB, C-terminal domain"/>
    <property type="match status" value="1"/>
</dbReference>
<dbReference type="GO" id="GO:0030246">
    <property type="term" value="F:carbohydrate binding"/>
    <property type="evidence" value="ECO:0007669"/>
    <property type="project" value="InterPro"/>
</dbReference>
<dbReference type="Pfam" id="PF06452">
    <property type="entry name" value="CBM9_1"/>
    <property type="match status" value="1"/>
</dbReference>
<sequence>MHSLLRFAPVVVLIGLAAVSFPSSAKEDRPAKYECRWADAPITLDGEASEDAWKHAQVIDSFRLPWLGKDDRPAKEATRAKLLWDREYMYFFAEMDDADLFADVTEHDGKVWETDAFELFFRPSKLHAGYFEFEVNAANATLDAFFPKYDQATLGKQIKTGDFHLESKVKLRGTLDKRDDVDAGWSVEGRIPWADFLRAGGRPTPGEEWTFSLCRCDYHKDWKQPEFSTTAAIKEKKLGSSFHQIDDYTPITFVGPDATTAMPYGLAKRVPVTSSTVVGSPDPPLPYKAVRVYPDFSPNFPIMVKPIPGSDQLMYIGEDGPYAGTHLWRVKDDPAVKTADAVKLFDTPKDSIATDFCFHPKFAENGSVYLGWNGPGKGVRKSKFSRITRYTMSTKPPYTLDPKSAKTIIEWESDGHNGVAVCFGVDGMMYVTSGDGTADSDRDVMGQSTDTLLAKVLRIDVDHEENGKPYAIPKDNPFLKERQFAPETWATGMRNPWRIACDAKTGDIWVGNNGQDLWETAYLVRPRDNYGWSVTEGSHPFYDRKTNGTPLTKPAIEHSHAEFRSLTGGVVYYGTQLPELNGVYLYGDYSTGRVWGMTHDGTKATLHKELATPRLQITAFGVNTRGELLICDHRGKSEGGFYTLVPNLDAQPSNFPRKLSESGLFADVPTHAMKPGVIPYSVNAPFWSDGLHKERFVAIPSAEQVEFTRKNGWNFPDRTVIVKSFALEREEGNAASRKWVETRFFTKQGTEWAGYSYLWNDAGTDAELVGGGGLDKEFTVKTAAGERKQVWHYPSRSECMVCHSRAANFVLGLCEVQMNKSHDYGTCTSNQLREWEHLGLLKYDGVSEARGKPREWGEAKGLKGKELDDFVAVHGQQPNQRQPKGSSLLHQSPAAFRKLVDPYDAKQDLTARAKSWLHANCSSCHVEAGGGNAAMELEFTTALDKMRILDVKPLHHTFDFADAKLIAPGHPERSVLLKRASLRGPHQMPPLSSTCVDERGVAMLKEWIEAMKK</sequence>
<keyword evidence="1" id="KW-0732">Signal</keyword>
<feature type="chain" id="PRO_5023031377" evidence="1">
    <location>
        <begin position="26"/>
        <end position="1013"/>
    </location>
</feature>
<feature type="signal peptide" evidence="1">
    <location>
        <begin position="1"/>
        <end position="25"/>
    </location>
</feature>
<evidence type="ECO:0000259" key="2">
    <source>
        <dbReference type="Pfam" id="PF06452"/>
    </source>
</evidence>
<protein>
    <submittedName>
        <fullName evidence="4">Putative glucose/L-sorbosone dehydrogenase, distantly related to bacterial beta-galactosidase</fullName>
    </submittedName>
</protein>
<dbReference type="GO" id="GO:0016052">
    <property type="term" value="P:carbohydrate catabolic process"/>
    <property type="evidence" value="ECO:0007669"/>
    <property type="project" value="InterPro"/>
</dbReference>
<keyword evidence="5" id="KW-1185">Reference proteome</keyword>
<evidence type="ECO:0000259" key="3">
    <source>
        <dbReference type="Pfam" id="PF07995"/>
    </source>
</evidence>
<evidence type="ECO:0000256" key="1">
    <source>
        <dbReference type="SAM" id="SignalP"/>
    </source>
</evidence>
<dbReference type="PANTHER" id="PTHR19328">
    <property type="entry name" value="HEDGEHOG-INTERACTING PROTEIN"/>
    <property type="match status" value="1"/>
</dbReference>
<dbReference type="InterPro" id="IPR011042">
    <property type="entry name" value="6-blade_b-propeller_TolB-like"/>
</dbReference>
<dbReference type="InterPro" id="IPR012938">
    <property type="entry name" value="Glc/Sorbosone_DH"/>
</dbReference>
<dbReference type="CDD" id="cd09620">
    <property type="entry name" value="CBM9_like_3"/>
    <property type="match status" value="1"/>
</dbReference>
<evidence type="ECO:0000313" key="5">
    <source>
        <dbReference type="Proteomes" id="UP000324974"/>
    </source>
</evidence>
<gene>
    <name evidence="4" type="ORF">PX52LOC_00518</name>
</gene>
<dbReference type="SUPFAM" id="SSF49344">
    <property type="entry name" value="CBD9-like"/>
    <property type="match status" value="1"/>
</dbReference>
<dbReference type="AlphaFoldDB" id="A0A5C1A4R2"/>
<dbReference type="RefSeq" id="WP_149108614.1">
    <property type="nucleotide sequence ID" value="NZ_CP042425.1"/>
</dbReference>
<dbReference type="InterPro" id="IPR011041">
    <property type="entry name" value="Quinoprot_gluc/sorb_DH_b-prop"/>
</dbReference>
<dbReference type="EMBL" id="CP042425">
    <property type="protein sequence ID" value="QEL13660.1"/>
    <property type="molecule type" value="Genomic_DNA"/>
</dbReference>
<name>A0A5C1A4R2_9BACT</name>
<reference evidence="5" key="1">
    <citation type="submission" date="2019-08" db="EMBL/GenBank/DDBJ databases">
        <title>Limnoglobus roseus gen. nov., sp. nov., a novel freshwater planctomycete with a giant genome from the family Gemmataceae.</title>
        <authorList>
            <person name="Kulichevskaya I.S."/>
            <person name="Naumoff D.G."/>
            <person name="Miroshnikov K."/>
            <person name="Ivanova A."/>
            <person name="Philippov D.A."/>
            <person name="Hakobyan A."/>
            <person name="Rijpstra I.C."/>
            <person name="Sinninghe Damste J.S."/>
            <person name="Liesack W."/>
            <person name="Dedysh S.N."/>
        </authorList>
    </citation>
    <scope>NUCLEOTIDE SEQUENCE [LARGE SCALE GENOMIC DNA]</scope>
    <source>
        <strain evidence="5">PX52</strain>
    </source>
</reference>
<dbReference type="KEGG" id="lrs:PX52LOC_00518"/>
<accession>A0A5C1A4R2</accession>
<organism evidence="4 5">
    <name type="scientific">Limnoglobus roseus</name>
    <dbReference type="NCBI Taxonomy" id="2598579"/>
    <lineage>
        <taxon>Bacteria</taxon>
        <taxon>Pseudomonadati</taxon>
        <taxon>Planctomycetota</taxon>
        <taxon>Planctomycetia</taxon>
        <taxon>Gemmatales</taxon>
        <taxon>Gemmataceae</taxon>
        <taxon>Limnoglobus</taxon>
    </lineage>
</organism>
<feature type="domain" description="Glucose/Sorbosone dehydrogenase" evidence="3">
    <location>
        <begin position="354"/>
        <end position="611"/>
    </location>
</feature>
<dbReference type="Gene3D" id="2.60.40.1190">
    <property type="match status" value="1"/>
</dbReference>
<feature type="domain" description="Carbohydrate-binding" evidence="2">
    <location>
        <begin position="44"/>
        <end position="236"/>
    </location>
</feature>